<gene>
    <name evidence="6" type="ORF">CSA56_12240</name>
</gene>
<dbReference type="SUPFAM" id="SSF50630">
    <property type="entry name" value="Acid proteases"/>
    <property type="match status" value="1"/>
</dbReference>
<evidence type="ECO:0000256" key="1">
    <source>
        <dbReference type="ARBA" id="ARBA00022737"/>
    </source>
</evidence>
<name>A0A2G6KCC8_9BACT</name>
<dbReference type="InterPro" id="IPR025392">
    <property type="entry name" value="DUF4124"/>
</dbReference>
<dbReference type="InterPro" id="IPR013105">
    <property type="entry name" value="TPR_2"/>
</dbReference>
<proteinExistence type="predicted"/>
<dbReference type="Pfam" id="PF13975">
    <property type="entry name" value="gag-asp_proteas"/>
    <property type="match status" value="1"/>
</dbReference>
<evidence type="ECO:0000313" key="6">
    <source>
        <dbReference type="EMBL" id="PIE33333.1"/>
    </source>
</evidence>
<dbReference type="AlphaFoldDB" id="A0A2G6KCC8"/>
<evidence type="ECO:0000256" key="3">
    <source>
        <dbReference type="PROSITE-ProRule" id="PRU00339"/>
    </source>
</evidence>
<dbReference type="SMART" id="SM00028">
    <property type="entry name" value="TPR"/>
    <property type="match status" value="2"/>
</dbReference>
<evidence type="ECO:0000256" key="2">
    <source>
        <dbReference type="ARBA" id="ARBA00022803"/>
    </source>
</evidence>
<feature type="region of interest" description="Disordered" evidence="4">
    <location>
        <begin position="72"/>
        <end position="101"/>
    </location>
</feature>
<dbReference type="CDD" id="cd05483">
    <property type="entry name" value="retropepsin_like_bacteria"/>
    <property type="match status" value="1"/>
</dbReference>
<reference evidence="6 7" key="1">
    <citation type="submission" date="2017-10" db="EMBL/GenBank/DDBJ databases">
        <title>Novel microbial diversity and functional potential in the marine mammal oral microbiome.</title>
        <authorList>
            <person name="Dudek N.K."/>
            <person name="Sun C.L."/>
            <person name="Burstein D."/>
            <person name="Kantor R.S."/>
            <person name="Aliaga Goltsman D.S."/>
            <person name="Bik E.M."/>
            <person name="Thomas B.C."/>
            <person name="Banfield J.F."/>
            <person name="Relman D.A."/>
        </authorList>
    </citation>
    <scope>NUCLEOTIDE SEQUENCE [LARGE SCALE GENOMIC DNA]</scope>
    <source>
        <strain evidence="6">DOLJORAL78_47_16</strain>
    </source>
</reference>
<organism evidence="6 7">
    <name type="scientific">candidate division KSB3 bacterium</name>
    <dbReference type="NCBI Taxonomy" id="2044937"/>
    <lineage>
        <taxon>Bacteria</taxon>
        <taxon>candidate division KSB3</taxon>
    </lineage>
</organism>
<keyword evidence="2 3" id="KW-0802">TPR repeat</keyword>
<dbReference type="SUPFAM" id="SSF48452">
    <property type="entry name" value="TPR-like"/>
    <property type="match status" value="1"/>
</dbReference>
<keyword evidence="1" id="KW-0677">Repeat</keyword>
<dbReference type="Pfam" id="PF13431">
    <property type="entry name" value="TPR_17"/>
    <property type="match status" value="1"/>
</dbReference>
<feature type="repeat" description="TPR" evidence="3">
    <location>
        <begin position="315"/>
        <end position="348"/>
    </location>
</feature>
<sequence length="361" mass="40308">MTVRSIISMAMKSPYPFLVIFGLILLLHSSAFSAEIYRWTDKSGKVHYSTSPPSDLAVGSIEVKRNNRWSPYSDKAVPSSQQKPIVRYTTSSPDGASDSSQSTFFSVGQTIVQYDKQDSMIVVDVTANLRLTKPFAVDTGATYTVISPVIAQALHVSPAPNAPQVTLQTANGRIQVPLINLDSISIGDLVVPNVMVAVHEIDKSSQIFGLLGLNFLNRFQMTVDATKHQLIFKTVEPLSGYSTRDCVAGRRAFERGRALDNGSKQEISSYKKAISLCPDFIEPYYYLGAIYIHQQNAEEAIALHRKILRRQPDEPEAHFRLGVSYMLQRDFHNAQQEFQRALHLDSGHAQAKEYLDRLKNQ</sequence>
<dbReference type="Pfam" id="PF13511">
    <property type="entry name" value="DUF4124"/>
    <property type="match status" value="1"/>
</dbReference>
<feature type="domain" description="DUF4124" evidence="5">
    <location>
        <begin position="24"/>
        <end position="64"/>
    </location>
</feature>
<dbReference type="InterPro" id="IPR034122">
    <property type="entry name" value="Retropepsin-like_bacterial"/>
</dbReference>
<dbReference type="PANTHER" id="PTHR45586:SF1">
    <property type="entry name" value="LIPOPOLYSACCHARIDE ASSEMBLY PROTEIN B"/>
    <property type="match status" value="1"/>
</dbReference>
<feature type="compositionally biased region" description="Low complexity" evidence="4">
    <location>
        <begin position="89"/>
        <end position="101"/>
    </location>
</feature>
<dbReference type="PANTHER" id="PTHR45586">
    <property type="entry name" value="TPR REPEAT-CONTAINING PROTEIN PA4667"/>
    <property type="match status" value="1"/>
</dbReference>
<evidence type="ECO:0000259" key="5">
    <source>
        <dbReference type="Pfam" id="PF13511"/>
    </source>
</evidence>
<protein>
    <recommendedName>
        <fullName evidence="5">DUF4124 domain-containing protein</fullName>
    </recommendedName>
</protein>
<feature type="repeat" description="TPR" evidence="3">
    <location>
        <begin position="281"/>
        <end position="314"/>
    </location>
</feature>
<dbReference type="InterPro" id="IPR011990">
    <property type="entry name" value="TPR-like_helical_dom_sf"/>
</dbReference>
<comment type="caution">
    <text evidence="6">The sequence shown here is derived from an EMBL/GenBank/DDBJ whole genome shotgun (WGS) entry which is preliminary data.</text>
</comment>
<dbReference type="Proteomes" id="UP000230821">
    <property type="component" value="Unassembled WGS sequence"/>
</dbReference>
<evidence type="ECO:0000256" key="4">
    <source>
        <dbReference type="SAM" id="MobiDB-lite"/>
    </source>
</evidence>
<dbReference type="InterPro" id="IPR019734">
    <property type="entry name" value="TPR_rpt"/>
</dbReference>
<accession>A0A2G6KCC8</accession>
<dbReference type="Gene3D" id="2.40.70.10">
    <property type="entry name" value="Acid Proteases"/>
    <property type="match status" value="1"/>
</dbReference>
<evidence type="ECO:0000313" key="7">
    <source>
        <dbReference type="Proteomes" id="UP000230821"/>
    </source>
</evidence>
<dbReference type="InterPro" id="IPR021109">
    <property type="entry name" value="Peptidase_aspartic_dom_sf"/>
</dbReference>
<dbReference type="PROSITE" id="PS50005">
    <property type="entry name" value="TPR"/>
    <property type="match status" value="2"/>
</dbReference>
<dbReference type="InterPro" id="IPR051012">
    <property type="entry name" value="CellSynth/LPSAsmb/PSIAsmb"/>
</dbReference>
<dbReference type="EMBL" id="PDSK01000100">
    <property type="protein sequence ID" value="PIE33333.1"/>
    <property type="molecule type" value="Genomic_DNA"/>
</dbReference>
<dbReference type="Gene3D" id="1.25.40.10">
    <property type="entry name" value="Tetratricopeptide repeat domain"/>
    <property type="match status" value="1"/>
</dbReference>
<dbReference type="Pfam" id="PF07719">
    <property type="entry name" value="TPR_2"/>
    <property type="match status" value="1"/>
</dbReference>